<protein>
    <submittedName>
        <fullName evidence="2">ABC transporter substrate-binding protein</fullName>
    </submittedName>
</protein>
<sequence>MTLSCHAPKSEEEIELAKLPLDYAIGFEVYQGKGFKIIEVNKAYPGEHKPFRYLIKENGNQNLHDGEFDAVISFPIQKLILTSTTQIPHLDYLGETDKLIAFPNLTLISSDKTRARIDKGLVTDLGSGAQANIEKIIELDPDWIMISTLGEDLRNLDIFKTAKIPAVINGEYVEQHPLGRAEWIKFTGALLGKWDEALEIFEGIKSDYENASQLVTKDLSAKPSIMAGVMYKDIWYVPGAESWGAQLLQAAGGQYLFEDQKGTGSVQLSYEYVLNKAIDADFWLGASDFKSLKEMGESEPRYKSFKAFQSGGIYTYTLKKGATGGIEYFELGYLRPDLILQDLIKILHPELLPDYQLYFYTQLEK</sequence>
<dbReference type="SUPFAM" id="SSF53807">
    <property type="entry name" value="Helical backbone' metal receptor"/>
    <property type="match status" value="1"/>
</dbReference>
<proteinExistence type="predicted"/>
<dbReference type="PROSITE" id="PS50983">
    <property type="entry name" value="FE_B12_PBP"/>
    <property type="match status" value="1"/>
</dbReference>
<keyword evidence="3" id="KW-1185">Reference proteome</keyword>
<comment type="caution">
    <text evidence="2">The sequence shown here is derived from an EMBL/GenBank/DDBJ whole genome shotgun (WGS) entry which is preliminary data.</text>
</comment>
<gene>
    <name evidence="2" type="ORF">ACFFIP_06345</name>
</gene>
<dbReference type="RefSeq" id="WP_382386739.1">
    <property type="nucleotide sequence ID" value="NZ_JBHLWI010000013.1"/>
</dbReference>
<evidence type="ECO:0000259" key="1">
    <source>
        <dbReference type="PROSITE" id="PS50983"/>
    </source>
</evidence>
<dbReference type="InterPro" id="IPR002491">
    <property type="entry name" value="ABC_transptr_periplasmic_BD"/>
</dbReference>
<feature type="domain" description="Fe/B12 periplasmic-binding" evidence="1">
    <location>
        <begin position="78"/>
        <end position="351"/>
    </location>
</feature>
<dbReference type="Gene3D" id="3.40.50.1980">
    <property type="entry name" value="Nitrogenase molybdenum iron protein domain"/>
    <property type="match status" value="2"/>
</dbReference>
<name>A0ABV6FQZ3_9BACT</name>
<dbReference type="PANTHER" id="PTHR30535:SF34">
    <property type="entry name" value="MOLYBDATE-BINDING PROTEIN MOLA"/>
    <property type="match status" value="1"/>
</dbReference>
<organism evidence="2 3">
    <name type="scientific">Fontibacter flavus</name>
    <dbReference type="NCBI Taxonomy" id="654838"/>
    <lineage>
        <taxon>Bacteria</taxon>
        <taxon>Pseudomonadati</taxon>
        <taxon>Bacteroidota</taxon>
        <taxon>Cytophagia</taxon>
        <taxon>Cytophagales</taxon>
        <taxon>Cyclobacteriaceae</taxon>
        <taxon>Fontibacter</taxon>
    </lineage>
</organism>
<evidence type="ECO:0000313" key="2">
    <source>
        <dbReference type="EMBL" id="MFC0262297.1"/>
    </source>
</evidence>
<dbReference type="EMBL" id="JBHLWI010000013">
    <property type="protein sequence ID" value="MFC0262297.1"/>
    <property type="molecule type" value="Genomic_DNA"/>
</dbReference>
<dbReference type="InterPro" id="IPR050902">
    <property type="entry name" value="ABC_Transporter_SBP"/>
</dbReference>
<dbReference type="Proteomes" id="UP001589797">
    <property type="component" value="Unassembled WGS sequence"/>
</dbReference>
<reference evidence="2 3" key="1">
    <citation type="submission" date="2024-09" db="EMBL/GenBank/DDBJ databases">
        <authorList>
            <person name="Sun Q."/>
            <person name="Mori K."/>
        </authorList>
    </citation>
    <scope>NUCLEOTIDE SEQUENCE [LARGE SCALE GENOMIC DNA]</scope>
    <source>
        <strain evidence="2 3">CCM 7650</strain>
    </source>
</reference>
<evidence type="ECO:0000313" key="3">
    <source>
        <dbReference type="Proteomes" id="UP001589797"/>
    </source>
</evidence>
<accession>A0ABV6FQZ3</accession>
<dbReference type="PANTHER" id="PTHR30535">
    <property type="entry name" value="VITAMIN B12-BINDING PROTEIN"/>
    <property type="match status" value="1"/>
</dbReference>
<dbReference type="Pfam" id="PF01497">
    <property type="entry name" value="Peripla_BP_2"/>
    <property type="match status" value="1"/>
</dbReference>